<accession>D1AS38</accession>
<evidence type="ECO:0000313" key="3">
    <source>
        <dbReference type="Proteomes" id="UP000000845"/>
    </source>
</evidence>
<proteinExistence type="predicted"/>
<geneLocation type="plasmid" evidence="2 3">
    <name>pSTERM02</name>
</geneLocation>
<sequence length="140" mass="16243">MEKYGVKSKQTVYNKIKSGEIKKIKEGTRIFILVKDNKQNIDQETNSDIQELLKGIKQDKEQSEAYIKELKGQIKDLKADKDNLNERLREANILNLNNVEAIKSLTKTLELKNETAKELTQSKRSWISKLFKSNNDETED</sequence>
<keyword evidence="3" id="KW-1185">Reference proteome</keyword>
<dbReference type="AlphaFoldDB" id="D1AS38"/>
<dbReference type="EMBL" id="CP001741">
    <property type="protein sequence ID" value="ACZ11025.1"/>
    <property type="molecule type" value="Genomic_DNA"/>
</dbReference>
<dbReference type="Proteomes" id="UP000000845">
    <property type="component" value="Plasmid pSTERM02"/>
</dbReference>
<keyword evidence="2" id="KW-0614">Plasmid</keyword>
<evidence type="ECO:0000256" key="1">
    <source>
        <dbReference type="SAM" id="Coils"/>
    </source>
</evidence>
<reference evidence="2 3" key="1">
    <citation type="journal article" date="2010" name="Stand. Genomic Sci.">
        <title>Complete genome sequence of Sebaldella termitidis type strain (NCTC 11300).</title>
        <authorList>
            <person name="Harmon-Smith M."/>
            <person name="Celia L."/>
            <person name="Chertkov O."/>
            <person name="Lapidus A."/>
            <person name="Copeland A."/>
            <person name="Glavina Del Rio T."/>
            <person name="Nolan M."/>
            <person name="Lucas S."/>
            <person name="Tice H."/>
            <person name="Cheng J.F."/>
            <person name="Han C."/>
            <person name="Detter J.C."/>
            <person name="Bruce D."/>
            <person name="Goodwin L."/>
            <person name="Pitluck S."/>
            <person name="Pati A."/>
            <person name="Liolios K."/>
            <person name="Ivanova N."/>
            <person name="Mavromatis K."/>
            <person name="Mikhailova N."/>
            <person name="Chen A."/>
            <person name="Palaniappan K."/>
            <person name="Land M."/>
            <person name="Hauser L."/>
            <person name="Chang Y.J."/>
            <person name="Jeffries C.D."/>
            <person name="Brettin T."/>
            <person name="Goker M."/>
            <person name="Beck B."/>
            <person name="Bristow J."/>
            <person name="Eisen J.A."/>
            <person name="Markowitz V."/>
            <person name="Hugenholtz P."/>
            <person name="Kyrpides N.C."/>
            <person name="Klenk H.P."/>
            <person name="Chen F."/>
        </authorList>
    </citation>
    <scope>NUCLEOTIDE SEQUENCE [LARGE SCALE GENOMIC DNA]</scope>
    <source>
        <strain evidence="3">ATCC 33386 / NCTC 11300</strain>
        <plasmid evidence="3">Plasmid pSTERM02</plasmid>
    </source>
</reference>
<evidence type="ECO:0000313" key="2">
    <source>
        <dbReference type="EMBL" id="ACZ11025.1"/>
    </source>
</evidence>
<name>D1AS38_SEBTE</name>
<feature type="coiled-coil region" evidence="1">
    <location>
        <begin position="53"/>
        <end position="122"/>
    </location>
</feature>
<dbReference type="HOGENOM" id="CLU_1833825_0_0_0"/>
<protein>
    <submittedName>
        <fullName evidence="2">Uncharacterized protein</fullName>
    </submittedName>
</protein>
<dbReference type="KEGG" id="str:Sterm_4197"/>
<keyword evidence="1" id="KW-0175">Coiled coil</keyword>
<organism evidence="2 3">
    <name type="scientific">Sebaldella termitidis (strain ATCC 33386 / NCTC 11300)</name>
    <dbReference type="NCBI Taxonomy" id="526218"/>
    <lineage>
        <taxon>Bacteria</taxon>
        <taxon>Fusobacteriati</taxon>
        <taxon>Fusobacteriota</taxon>
        <taxon>Fusobacteriia</taxon>
        <taxon>Fusobacteriales</taxon>
        <taxon>Leptotrichiaceae</taxon>
        <taxon>Sebaldella</taxon>
    </lineage>
</organism>
<gene>
    <name evidence="2" type="ORF">Sterm_4197</name>
</gene>